<dbReference type="KEGG" id="ppsc:EHS13_13140"/>
<dbReference type="Gene3D" id="3.40.50.12710">
    <property type="match status" value="1"/>
</dbReference>
<gene>
    <name evidence="3" type="ORF">EHS13_13140</name>
</gene>
<reference evidence="4" key="1">
    <citation type="submission" date="2018-11" db="EMBL/GenBank/DDBJ databases">
        <title>Complete genome sequence of Paenibacillus sp. ML311-T8.</title>
        <authorList>
            <person name="Nam Y.-D."/>
            <person name="Kang J."/>
            <person name="Chung W.-H."/>
            <person name="Park Y.S."/>
        </authorList>
    </citation>
    <scope>NUCLEOTIDE SEQUENCE [LARGE SCALE GENOMIC DNA]</scope>
    <source>
        <strain evidence="4">ML311-T8</strain>
    </source>
</reference>
<dbReference type="Pfam" id="PF02636">
    <property type="entry name" value="Methyltransf_28"/>
    <property type="match status" value="1"/>
</dbReference>
<dbReference type="Proteomes" id="UP000426246">
    <property type="component" value="Chromosome"/>
</dbReference>
<proteinExistence type="predicted"/>
<dbReference type="GO" id="GO:0032259">
    <property type="term" value="P:methylation"/>
    <property type="evidence" value="ECO:0007669"/>
    <property type="project" value="UniProtKB-KW"/>
</dbReference>
<dbReference type="OrthoDB" id="9794208at2"/>
<dbReference type="InterPro" id="IPR038375">
    <property type="entry name" value="NDUFAF7_sf"/>
</dbReference>
<dbReference type="PANTHER" id="PTHR12049">
    <property type="entry name" value="PROTEIN ARGININE METHYLTRANSFERASE NDUFAF7, MITOCHONDRIAL"/>
    <property type="match status" value="1"/>
</dbReference>
<keyword evidence="2 3" id="KW-0808">Transferase</keyword>
<evidence type="ECO:0000256" key="1">
    <source>
        <dbReference type="ARBA" id="ARBA00022603"/>
    </source>
</evidence>
<keyword evidence="1 3" id="KW-0489">Methyltransferase</keyword>
<accession>A0A6B8RJH2</accession>
<organism evidence="3 4">
    <name type="scientific">Paenibacillus psychroresistens</name>
    <dbReference type="NCBI Taxonomy" id="1778678"/>
    <lineage>
        <taxon>Bacteria</taxon>
        <taxon>Bacillati</taxon>
        <taxon>Bacillota</taxon>
        <taxon>Bacilli</taxon>
        <taxon>Bacillales</taxon>
        <taxon>Paenibacillaceae</taxon>
        <taxon>Paenibacillus</taxon>
    </lineage>
</organism>
<dbReference type="GO" id="GO:0035243">
    <property type="term" value="F:protein-arginine omega-N symmetric methyltransferase activity"/>
    <property type="evidence" value="ECO:0007669"/>
    <property type="project" value="TreeGrafter"/>
</dbReference>
<keyword evidence="4" id="KW-1185">Reference proteome</keyword>
<protein>
    <submittedName>
        <fullName evidence="3">SAM-dependent methyltransferase</fullName>
    </submittedName>
</protein>
<name>A0A6B8RJH2_9BACL</name>
<dbReference type="InterPro" id="IPR029063">
    <property type="entry name" value="SAM-dependent_MTases_sf"/>
</dbReference>
<evidence type="ECO:0000313" key="4">
    <source>
        <dbReference type="Proteomes" id="UP000426246"/>
    </source>
</evidence>
<dbReference type="EMBL" id="CP034235">
    <property type="protein sequence ID" value="QGQ95755.1"/>
    <property type="molecule type" value="Genomic_DNA"/>
</dbReference>
<dbReference type="InterPro" id="IPR003788">
    <property type="entry name" value="NDUFAF7"/>
</dbReference>
<sequence>MGTMESNEELVQLIRREIEQSDVKAISFRQFMELCLYAPELGYYTGTRSKVGKKGDFYTSSSIGSLLGEILACHMVKKLTENTSESYEIVEWGGGNGQLAQQILHKLQVDFSEFYRRLHFIEIERSEYHRELQKVNLQQHLDVISFWSPEQWKEQGKRTDTYIFSNELLDAFPVHRVRYKADLLYELFVGWDEAKQLFYECELPCENVQLLAYLKRDNIVLHEGQTAEINLAADEWLAETANWLEAGHLITIDYGDIASEIYATHRMHGTLLCYKDHQAYDNPYIHVGEQDITAHINFSACIQSGSKAGIQESKLLTQKEFLVQEGILELLQNDNSRDPFGPVAKRNRAIRQLLLGDQMSELFKVLHLTKR</sequence>
<dbReference type="SUPFAM" id="SSF53335">
    <property type="entry name" value="S-adenosyl-L-methionine-dependent methyltransferases"/>
    <property type="match status" value="1"/>
</dbReference>
<evidence type="ECO:0000313" key="3">
    <source>
        <dbReference type="EMBL" id="QGQ95755.1"/>
    </source>
</evidence>
<evidence type="ECO:0000256" key="2">
    <source>
        <dbReference type="ARBA" id="ARBA00022679"/>
    </source>
</evidence>
<dbReference type="AlphaFoldDB" id="A0A6B8RJH2"/>
<dbReference type="PANTHER" id="PTHR12049:SF7">
    <property type="entry name" value="PROTEIN ARGININE METHYLTRANSFERASE NDUFAF7, MITOCHONDRIAL"/>
    <property type="match status" value="1"/>
</dbReference>